<keyword evidence="1" id="KW-0479">Metal-binding</keyword>
<dbReference type="OrthoDB" id="9813965at2"/>
<dbReference type="Pfam" id="PF00403">
    <property type="entry name" value="HMA"/>
    <property type="match status" value="1"/>
</dbReference>
<evidence type="ECO:0000313" key="5">
    <source>
        <dbReference type="Proteomes" id="UP000069912"/>
    </source>
</evidence>
<reference evidence="3 5" key="1">
    <citation type="journal article" date="2016" name="Genome Announc.">
        <title>Complete Genome Sequences of Aerococcus christensenii CCUG 28831T, Aerococcus sanguinicola CCUG 43001T, Aerococcus urinae CCUG 36881T, Aerococcus urinaeequi CCUG 28094T, Aerococcus urinaehominis CCUG 42038 BT, and Aerococcus viridans CCUG 4311T.</title>
        <authorList>
            <person name="Carkaci D."/>
            <person name="Dargis R."/>
            <person name="Nielsen X.C."/>
            <person name="Skovgaard O."/>
            <person name="Fuursted K."/>
            <person name="Christensen J.J."/>
        </authorList>
    </citation>
    <scope>NUCLEOTIDE SEQUENCE [LARGE SCALE GENOMIC DNA]</scope>
    <source>
        <strain evidence="3 5">CCUG43001</strain>
    </source>
</reference>
<reference evidence="4 6" key="3">
    <citation type="submission" date="2017-12" db="EMBL/GenBank/DDBJ databases">
        <title>Phylogenetic diversity of female urinary microbiome.</title>
        <authorList>
            <person name="Thomas-White K."/>
            <person name="Wolfe A.J."/>
        </authorList>
    </citation>
    <scope>NUCLEOTIDE SEQUENCE [LARGE SCALE GENOMIC DNA]</scope>
    <source>
        <strain evidence="4 6">UMB0139</strain>
    </source>
</reference>
<name>A0A0X8FAT7_9LACT</name>
<dbReference type="EMBL" id="CP014160">
    <property type="protein sequence ID" value="AMB93897.1"/>
    <property type="molecule type" value="Genomic_DNA"/>
</dbReference>
<dbReference type="Proteomes" id="UP000234239">
    <property type="component" value="Unassembled WGS sequence"/>
</dbReference>
<dbReference type="InterPro" id="IPR036163">
    <property type="entry name" value="HMA_dom_sf"/>
</dbReference>
<dbReference type="Gene3D" id="3.30.70.100">
    <property type="match status" value="1"/>
</dbReference>
<sequence length="65" mass="7129">MTKTYPVSGLKCQGCKENVEQALSQVFGVESAEVDLDQKQVTVSGDYEVEDLKQALAGTNYQLED</sequence>
<dbReference type="Proteomes" id="UP000069912">
    <property type="component" value="Chromosome"/>
</dbReference>
<evidence type="ECO:0000259" key="2">
    <source>
        <dbReference type="PROSITE" id="PS50846"/>
    </source>
</evidence>
<accession>A0A0X8FAT7</accession>
<reference evidence="5" key="2">
    <citation type="submission" date="2016-01" db="EMBL/GenBank/DDBJ databases">
        <title>Six Aerococcus type strain genome sequencing and assembly using PacBio and Illumina Hiseq.</title>
        <authorList>
            <person name="Carkaci D."/>
            <person name="Dargis R."/>
            <person name="Nielsen X.C."/>
            <person name="Skovgaard O."/>
            <person name="Fuursted K."/>
            <person name="Christensen J.J."/>
        </authorList>
    </citation>
    <scope>NUCLEOTIDE SEQUENCE [LARGE SCALE GENOMIC DNA]</scope>
    <source>
        <strain evidence="5">CCUG43001</strain>
    </source>
</reference>
<dbReference type="InterPro" id="IPR006121">
    <property type="entry name" value="HMA_dom"/>
</dbReference>
<evidence type="ECO:0000313" key="6">
    <source>
        <dbReference type="Proteomes" id="UP000234239"/>
    </source>
</evidence>
<dbReference type="SUPFAM" id="SSF55008">
    <property type="entry name" value="HMA, heavy metal-associated domain"/>
    <property type="match status" value="1"/>
</dbReference>
<feature type="domain" description="HMA" evidence="2">
    <location>
        <begin position="1"/>
        <end position="64"/>
    </location>
</feature>
<evidence type="ECO:0000313" key="3">
    <source>
        <dbReference type="EMBL" id="AMB93897.1"/>
    </source>
</evidence>
<dbReference type="GO" id="GO:0046872">
    <property type="term" value="F:metal ion binding"/>
    <property type="evidence" value="ECO:0007669"/>
    <property type="project" value="UniProtKB-KW"/>
</dbReference>
<evidence type="ECO:0000313" key="4">
    <source>
        <dbReference type="EMBL" id="PKZ21152.1"/>
    </source>
</evidence>
<dbReference type="InterPro" id="IPR017969">
    <property type="entry name" value="Heavy-metal-associated_CS"/>
</dbReference>
<evidence type="ECO:0000256" key="1">
    <source>
        <dbReference type="ARBA" id="ARBA00022723"/>
    </source>
</evidence>
<dbReference type="PROSITE" id="PS01047">
    <property type="entry name" value="HMA_1"/>
    <property type="match status" value="1"/>
</dbReference>
<dbReference type="CDD" id="cd00371">
    <property type="entry name" value="HMA"/>
    <property type="match status" value="1"/>
</dbReference>
<dbReference type="GeneID" id="92903148"/>
<protein>
    <submittedName>
        <fullName evidence="4">Carbonate dehydratase</fullName>
    </submittedName>
</protein>
<dbReference type="AlphaFoldDB" id="A0A0X8FAT7"/>
<dbReference type="PROSITE" id="PS50846">
    <property type="entry name" value="HMA_2"/>
    <property type="match status" value="1"/>
</dbReference>
<proteinExistence type="predicted"/>
<dbReference type="KEGG" id="asan:AWM72_03565"/>
<dbReference type="EMBL" id="PKGY01000004">
    <property type="protein sequence ID" value="PKZ21152.1"/>
    <property type="molecule type" value="Genomic_DNA"/>
</dbReference>
<keyword evidence="5" id="KW-1185">Reference proteome</keyword>
<gene>
    <name evidence="3" type="ORF">AWM72_03565</name>
    <name evidence="4" type="ORF">CYJ28_08165</name>
</gene>
<dbReference type="RefSeq" id="WP_067973256.1">
    <property type="nucleotide sequence ID" value="NZ_CAJHKM010000005.1"/>
</dbReference>
<organism evidence="3 5">
    <name type="scientific">Aerococcus sanguinicola</name>
    <dbReference type="NCBI Taxonomy" id="119206"/>
    <lineage>
        <taxon>Bacteria</taxon>
        <taxon>Bacillati</taxon>
        <taxon>Bacillota</taxon>
        <taxon>Bacilli</taxon>
        <taxon>Lactobacillales</taxon>
        <taxon>Aerococcaceae</taxon>
        <taxon>Aerococcus</taxon>
    </lineage>
</organism>